<gene>
    <name evidence="4" type="ORF">JBS370_LOCUS25329</name>
    <name evidence="3" type="ORF">OTI717_LOCUS26703</name>
    <name evidence="1" type="ORF">SEV965_LOCUS18206</name>
    <name evidence="2" type="ORF">ZHD862_LOCUS33056</name>
</gene>
<evidence type="ECO:0000313" key="1">
    <source>
        <dbReference type="EMBL" id="CAF1146345.1"/>
    </source>
</evidence>
<dbReference type="EMBL" id="CAJOAX010005696">
    <property type="protein sequence ID" value="CAF3957155.1"/>
    <property type="molecule type" value="Genomic_DNA"/>
</dbReference>
<sequence>MRRWKQQRLQNRAIEIGQALHQRDVNKVNINPTIDDIIDMSSININNTIDNSISSNLGDNEPAFLTDAINKIKQLSCDTRPIITEKDISCALVLLKKRHRLSVHCINDIISLLRTLNVPNVPSSWYYLQKFLITTESSSIQTFICPECQEASASSTACSQCCNHFNAKAKLHSFRSFPIHKQIERILYYNKDIFPTHRSYATPLKDICDGALHQKLQTEIQEPFLTLTLNIDGI</sequence>
<dbReference type="Proteomes" id="UP000663864">
    <property type="component" value="Unassembled WGS sequence"/>
</dbReference>
<evidence type="ECO:0000313" key="4">
    <source>
        <dbReference type="EMBL" id="CAF3983797.1"/>
    </source>
</evidence>
<evidence type="ECO:0000313" key="2">
    <source>
        <dbReference type="EMBL" id="CAF1399539.1"/>
    </source>
</evidence>
<organism evidence="1 5">
    <name type="scientific">Rotaria sordida</name>
    <dbReference type="NCBI Taxonomy" id="392033"/>
    <lineage>
        <taxon>Eukaryota</taxon>
        <taxon>Metazoa</taxon>
        <taxon>Spiralia</taxon>
        <taxon>Gnathifera</taxon>
        <taxon>Rotifera</taxon>
        <taxon>Eurotatoria</taxon>
        <taxon>Bdelloidea</taxon>
        <taxon>Philodinida</taxon>
        <taxon>Philodinidae</taxon>
        <taxon>Rotaria</taxon>
    </lineage>
</organism>
<comment type="caution">
    <text evidence="1">The sequence shown here is derived from an EMBL/GenBank/DDBJ whole genome shotgun (WGS) entry which is preliminary data.</text>
</comment>
<name>A0A814SEJ5_9BILA</name>
<dbReference type="Proteomes" id="UP000663836">
    <property type="component" value="Unassembled WGS sequence"/>
</dbReference>
<dbReference type="EMBL" id="CAJNOT010003778">
    <property type="protein sequence ID" value="CAF1399539.1"/>
    <property type="molecule type" value="Genomic_DNA"/>
</dbReference>
<dbReference type="AlphaFoldDB" id="A0A814SEJ5"/>
<dbReference type="EMBL" id="CAJNOU010001073">
    <property type="protein sequence ID" value="CAF1146345.1"/>
    <property type="molecule type" value="Genomic_DNA"/>
</dbReference>
<dbReference type="Proteomes" id="UP000663823">
    <property type="component" value="Unassembled WGS sequence"/>
</dbReference>
<evidence type="ECO:0000313" key="3">
    <source>
        <dbReference type="EMBL" id="CAF3957155.1"/>
    </source>
</evidence>
<accession>A0A814SEJ5</accession>
<dbReference type="Proteomes" id="UP000663889">
    <property type="component" value="Unassembled WGS sequence"/>
</dbReference>
<evidence type="ECO:0000313" key="5">
    <source>
        <dbReference type="Proteomes" id="UP000663889"/>
    </source>
</evidence>
<reference evidence="1" key="1">
    <citation type="submission" date="2021-02" db="EMBL/GenBank/DDBJ databases">
        <authorList>
            <person name="Nowell W R."/>
        </authorList>
    </citation>
    <scope>NUCLEOTIDE SEQUENCE</scope>
</reference>
<dbReference type="EMBL" id="CAJOBD010004184">
    <property type="protein sequence ID" value="CAF3983797.1"/>
    <property type="molecule type" value="Genomic_DNA"/>
</dbReference>
<protein>
    <submittedName>
        <fullName evidence="1">Uncharacterized protein</fullName>
    </submittedName>
</protein>
<proteinExistence type="predicted"/>